<reference evidence="14" key="1">
    <citation type="submission" date="2012-12" db="EMBL/GenBank/DDBJ databases">
        <authorList>
            <person name="Hellsten U."/>
            <person name="Grimwood J."/>
            <person name="Chapman J.A."/>
            <person name="Shapiro H."/>
            <person name="Aerts A."/>
            <person name="Otillar R.P."/>
            <person name="Terry A.Y."/>
            <person name="Boore J.L."/>
            <person name="Simakov O."/>
            <person name="Marletaz F."/>
            <person name="Cho S.-J."/>
            <person name="Edsinger-Gonzales E."/>
            <person name="Havlak P."/>
            <person name="Kuo D.-H."/>
            <person name="Larsson T."/>
            <person name="Lv J."/>
            <person name="Arendt D."/>
            <person name="Savage R."/>
            <person name="Osoegawa K."/>
            <person name="de Jong P."/>
            <person name="Lindberg D.R."/>
            <person name="Seaver E.C."/>
            <person name="Weisblat D.A."/>
            <person name="Putnam N.H."/>
            <person name="Grigoriev I.V."/>
            <person name="Rokhsar D.S."/>
        </authorList>
    </citation>
    <scope>NUCLEOTIDE SEQUENCE</scope>
</reference>
<keyword evidence="7 11" id="KW-0406">Ion transport</keyword>
<evidence type="ECO:0000313" key="13">
    <source>
        <dbReference type="EnsemblMetazoa" id="HelroP160285"/>
    </source>
</evidence>
<evidence type="ECO:0000256" key="9">
    <source>
        <dbReference type="ARBA" id="ARBA00023201"/>
    </source>
</evidence>
<evidence type="ECO:0000256" key="1">
    <source>
        <dbReference type="ARBA" id="ARBA00004141"/>
    </source>
</evidence>
<evidence type="ECO:0000256" key="3">
    <source>
        <dbReference type="ARBA" id="ARBA00022461"/>
    </source>
</evidence>
<dbReference type="Proteomes" id="UP000015101">
    <property type="component" value="Unassembled WGS sequence"/>
</dbReference>
<dbReference type="GeneID" id="20198670"/>
<evidence type="ECO:0000313" key="12">
    <source>
        <dbReference type="EMBL" id="ESO06139.1"/>
    </source>
</evidence>
<dbReference type="RefSeq" id="XP_009015507.1">
    <property type="nucleotide sequence ID" value="XM_009017259.1"/>
</dbReference>
<evidence type="ECO:0000256" key="5">
    <source>
        <dbReference type="ARBA" id="ARBA00022989"/>
    </source>
</evidence>
<dbReference type="Pfam" id="PF00858">
    <property type="entry name" value="ASC"/>
    <property type="match status" value="1"/>
</dbReference>
<dbReference type="GO" id="GO:0015280">
    <property type="term" value="F:ligand-gated sodium channel activity"/>
    <property type="evidence" value="ECO:0000318"/>
    <property type="project" value="GO_Central"/>
</dbReference>
<proteinExistence type="inferred from homology"/>
<dbReference type="PRINTS" id="PR01078">
    <property type="entry name" value="AMINACHANNEL"/>
</dbReference>
<keyword evidence="6" id="KW-0915">Sodium</keyword>
<dbReference type="InterPro" id="IPR020903">
    <property type="entry name" value="ENaC_CS"/>
</dbReference>
<dbReference type="EMBL" id="AMQM01000561">
    <property type="status" value="NOT_ANNOTATED_CDS"/>
    <property type="molecule type" value="Genomic_DNA"/>
</dbReference>
<dbReference type="CTD" id="20198670"/>
<reference evidence="13" key="3">
    <citation type="submission" date="2015-06" db="UniProtKB">
        <authorList>
            <consortium name="EnsemblMetazoa"/>
        </authorList>
    </citation>
    <scope>IDENTIFICATION</scope>
</reference>
<comment type="similarity">
    <text evidence="11">Belongs to the amiloride-sensitive sodium channel (TC 1.A.6) family.</text>
</comment>
<keyword evidence="4 11" id="KW-0812">Transmembrane</keyword>
<keyword evidence="2 11" id="KW-0813">Transport</keyword>
<sequence length="505" mass="57215">MNCTIGVMKGSNIFNATSSSYSDETLNSTFNSTVNLYDELKFSRPILESMYNYWGSVTSSNYTTIHINCSPPSGRYVIIQQDNNGRGYLTLCEIEIYLSDPTSPNTFQSPAPTIVEPLEIECCCTCCSLSNIYTCSTCSAPKLSKAKSCALTLKVFNPNKNVLLPPALMNGSCFKDRLDATDTFKQMEDDVERAAKRNLKEKEERGFKLSDLLISCLFDGEPCDYDRDFQQFYNPYYGNCYVYNSMWNASIEQKNSRNIGPKNGLQMLLKATIGEKTWAVESVLGMKVVVLPGKQLSFPEDEGLIVRPGSSTFLSLKEQKVERLDSPHQKCISDDDINLVLESSFYSELYGVEYRPSACKKTCYQKNVVKQCGCFDARFPWLPRPYESHPSLDVCSRSSIRQDDCMYNVTMQFNLNLLSCDCPERCRYSKYESMLSYGFWPSVHSKDRLISKLGQLGGDPEFLLRHQLLQLNVYYSDLRVQVMSEYREYKGFGGGARSNDILVGA</sequence>
<dbReference type="Gene3D" id="2.60.470.10">
    <property type="entry name" value="Acid-sensing ion channels like domains"/>
    <property type="match status" value="2"/>
</dbReference>
<gene>
    <name evidence="13" type="primary">20198670</name>
    <name evidence="12" type="ORF">HELRODRAFT_160285</name>
</gene>
<evidence type="ECO:0000256" key="4">
    <source>
        <dbReference type="ARBA" id="ARBA00022692"/>
    </source>
</evidence>
<organism evidence="13 14">
    <name type="scientific">Helobdella robusta</name>
    <name type="common">Californian leech</name>
    <dbReference type="NCBI Taxonomy" id="6412"/>
    <lineage>
        <taxon>Eukaryota</taxon>
        <taxon>Metazoa</taxon>
        <taxon>Spiralia</taxon>
        <taxon>Lophotrochozoa</taxon>
        <taxon>Annelida</taxon>
        <taxon>Clitellata</taxon>
        <taxon>Hirudinea</taxon>
        <taxon>Rhynchobdellida</taxon>
        <taxon>Glossiphoniidae</taxon>
        <taxon>Helobdella</taxon>
    </lineage>
</organism>
<dbReference type="EnsemblMetazoa" id="HelroT160285">
    <property type="protein sequence ID" value="HelroP160285"/>
    <property type="gene ID" value="HelroG160285"/>
</dbReference>
<reference evidence="12 14" key="2">
    <citation type="journal article" date="2013" name="Nature">
        <title>Insights into bilaterian evolution from three spiralian genomes.</title>
        <authorList>
            <person name="Simakov O."/>
            <person name="Marletaz F."/>
            <person name="Cho S.J."/>
            <person name="Edsinger-Gonzales E."/>
            <person name="Havlak P."/>
            <person name="Hellsten U."/>
            <person name="Kuo D.H."/>
            <person name="Larsson T."/>
            <person name="Lv J."/>
            <person name="Arendt D."/>
            <person name="Savage R."/>
            <person name="Osoegawa K."/>
            <person name="de Jong P."/>
            <person name="Grimwood J."/>
            <person name="Chapman J.A."/>
            <person name="Shapiro H."/>
            <person name="Aerts A."/>
            <person name="Otillar R.P."/>
            <person name="Terry A.Y."/>
            <person name="Boore J.L."/>
            <person name="Grigoriev I.V."/>
            <person name="Lindberg D.R."/>
            <person name="Seaver E.C."/>
            <person name="Weisblat D.A."/>
            <person name="Putnam N.H."/>
            <person name="Rokhsar D.S."/>
        </authorList>
    </citation>
    <scope>NUCLEOTIDE SEQUENCE</scope>
</reference>
<dbReference type="PANTHER" id="PTHR11690">
    <property type="entry name" value="AMILORIDE-SENSITIVE SODIUM CHANNEL-RELATED"/>
    <property type="match status" value="1"/>
</dbReference>
<dbReference type="PROSITE" id="PS01206">
    <property type="entry name" value="ASC"/>
    <property type="match status" value="1"/>
</dbReference>
<evidence type="ECO:0000256" key="11">
    <source>
        <dbReference type="RuleBase" id="RU000679"/>
    </source>
</evidence>
<dbReference type="InParanoid" id="T1EQ20"/>
<keyword evidence="8" id="KW-0472">Membrane</keyword>
<keyword evidence="9 11" id="KW-0739">Sodium transport</keyword>
<dbReference type="eggNOG" id="KOG4294">
    <property type="taxonomic scope" value="Eukaryota"/>
</dbReference>
<keyword evidence="3 11" id="KW-0894">Sodium channel</keyword>
<dbReference type="GO" id="GO:0005886">
    <property type="term" value="C:plasma membrane"/>
    <property type="evidence" value="ECO:0000318"/>
    <property type="project" value="GO_Central"/>
</dbReference>
<keyword evidence="10 11" id="KW-0407">Ion channel</keyword>
<comment type="subcellular location">
    <subcellularLocation>
        <location evidence="1">Membrane</location>
        <topology evidence="1">Multi-pass membrane protein</topology>
    </subcellularLocation>
</comment>
<dbReference type="GO" id="GO:0035725">
    <property type="term" value="P:sodium ion transmembrane transport"/>
    <property type="evidence" value="ECO:0000318"/>
    <property type="project" value="GO_Central"/>
</dbReference>
<evidence type="ECO:0000256" key="6">
    <source>
        <dbReference type="ARBA" id="ARBA00023053"/>
    </source>
</evidence>
<evidence type="ECO:0000313" key="14">
    <source>
        <dbReference type="Proteomes" id="UP000015101"/>
    </source>
</evidence>
<protein>
    <submittedName>
        <fullName evidence="12 13">Uncharacterized protein</fullName>
    </submittedName>
</protein>
<dbReference type="EMBL" id="KB096324">
    <property type="protein sequence ID" value="ESO06139.1"/>
    <property type="molecule type" value="Genomic_DNA"/>
</dbReference>
<dbReference type="InterPro" id="IPR001873">
    <property type="entry name" value="ENaC"/>
</dbReference>
<dbReference type="OrthoDB" id="6021021at2759"/>
<evidence type="ECO:0000256" key="10">
    <source>
        <dbReference type="ARBA" id="ARBA00023303"/>
    </source>
</evidence>
<keyword evidence="5" id="KW-1133">Transmembrane helix</keyword>
<evidence type="ECO:0000256" key="2">
    <source>
        <dbReference type="ARBA" id="ARBA00022448"/>
    </source>
</evidence>
<dbReference type="AlphaFoldDB" id="T1EQ20"/>
<dbReference type="KEGG" id="hro:HELRODRAFT_160285"/>
<accession>T1EQ20</accession>
<dbReference type="STRING" id="6412.T1EQ20"/>
<name>T1EQ20_HELRO</name>
<evidence type="ECO:0000256" key="7">
    <source>
        <dbReference type="ARBA" id="ARBA00023065"/>
    </source>
</evidence>
<keyword evidence="14" id="KW-1185">Reference proteome</keyword>
<dbReference type="HOGENOM" id="CLU_540004_0_0_1"/>
<evidence type="ECO:0000256" key="8">
    <source>
        <dbReference type="ARBA" id="ARBA00023136"/>
    </source>
</evidence>
<dbReference type="Gene3D" id="2.60.120.260">
    <property type="entry name" value="Galactose-binding domain-like"/>
    <property type="match status" value="1"/>
</dbReference>
<dbReference type="PANTHER" id="PTHR11690:SF248">
    <property type="entry name" value="PICKPOCKET 17, ISOFORM A"/>
    <property type="match status" value="1"/>
</dbReference>